<dbReference type="EMBL" id="KN832870">
    <property type="protein sequence ID" value="KIN07834.1"/>
    <property type="molecule type" value="Genomic_DNA"/>
</dbReference>
<dbReference type="PANTHER" id="PTHR24148:SF64">
    <property type="entry name" value="HETEROKARYON INCOMPATIBILITY DOMAIN-CONTAINING PROTEIN"/>
    <property type="match status" value="1"/>
</dbReference>
<proteinExistence type="predicted"/>
<reference evidence="2" key="2">
    <citation type="submission" date="2015-01" db="EMBL/GenBank/DDBJ databases">
        <title>Evolutionary Origins and Diversification of the Mycorrhizal Mutualists.</title>
        <authorList>
            <consortium name="DOE Joint Genome Institute"/>
            <consortium name="Mycorrhizal Genomics Consortium"/>
            <person name="Kohler A."/>
            <person name="Kuo A."/>
            <person name="Nagy L.G."/>
            <person name="Floudas D."/>
            <person name="Copeland A."/>
            <person name="Barry K.W."/>
            <person name="Cichocki N."/>
            <person name="Veneault-Fourrey C."/>
            <person name="LaButti K."/>
            <person name="Lindquist E.A."/>
            <person name="Lipzen A."/>
            <person name="Lundell T."/>
            <person name="Morin E."/>
            <person name="Murat C."/>
            <person name="Riley R."/>
            <person name="Ohm R."/>
            <person name="Sun H."/>
            <person name="Tunlid A."/>
            <person name="Henrissat B."/>
            <person name="Grigoriev I.V."/>
            <person name="Hibbett D.S."/>
            <person name="Martin F."/>
        </authorList>
    </citation>
    <scope>NUCLEOTIDE SEQUENCE [LARGE SCALE GENOMIC DNA]</scope>
    <source>
        <strain evidence="2">Zn</strain>
    </source>
</reference>
<reference evidence="1 2" key="1">
    <citation type="submission" date="2014-04" db="EMBL/GenBank/DDBJ databases">
        <authorList>
            <consortium name="DOE Joint Genome Institute"/>
            <person name="Kuo A."/>
            <person name="Martino E."/>
            <person name="Perotto S."/>
            <person name="Kohler A."/>
            <person name="Nagy L.G."/>
            <person name="Floudas D."/>
            <person name="Copeland A."/>
            <person name="Barry K.W."/>
            <person name="Cichocki N."/>
            <person name="Veneault-Fourrey C."/>
            <person name="LaButti K."/>
            <person name="Lindquist E.A."/>
            <person name="Lipzen A."/>
            <person name="Lundell T."/>
            <person name="Morin E."/>
            <person name="Murat C."/>
            <person name="Sun H."/>
            <person name="Tunlid A."/>
            <person name="Henrissat B."/>
            <person name="Grigoriev I.V."/>
            <person name="Hibbett D.S."/>
            <person name="Martin F."/>
            <person name="Nordberg H.P."/>
            <person name="Cantor M.N."/>
            <person name="Hua S.X."/>
        </authorList>
    </citation>
    <scope>NUCLEOTIDE SEQUENCE [LARGE SCALE GENOMIC DNA]</scope>
    <source>
        <strain evidence="1 2">Zn</strain>
    </source>
</reference>
<accession>A0A0C3D924</accession>
<name>A0A0C3D924_OIDMZ</name>
<evidence type="ECO:0000313" key="2">
    <source>
        <dbReference type="Proteomes" id="UP000054321"/>
    </source>
</evidence>
<organism evidence="1 2">
    <name type="scientific">Oidiodendron maius (strain Zn)</name>
    <dbReference type="NCBI Taxonomy" id="913774"/>
    <lineage>
        <taxon>Eukaryota</taxon>
        <taxon>Fungi</taxon>
        <taxon>Dikarya</taxon>
        <taxon>Ascomycota</taxon>
        <taxon>Pezizomycotina</taxon>
        <taxon>Leotiomycetes</taxon>
        <taxon>Leotiomycetes incertae sedis</taxon>
        <taxon>Myxotrichaceae</taxon>
        <taxon>Oidiodendron</taxon>
    </lineage>
</organism>
<dbReference type="Proteomes" id="UP000054321">
    <property type="component" value="Unassembled WGS sequence"/>
</dbReference>
<dbReference type="OrthoDB" id="194358at2759"/>
<dbReference type="HOGENOM" id="CLU_004184_11_0_1"/>
<dbReference type="InterPro" id="IPR052895">
    <property type="entry name" value="HetReg/Transcr_Mod"/>
</dbReference>
<dbReference type="InParanoid" id="A0A0C3D924"/>
<gene>
    <name evidence="1" type="ORF">OIDMADRAFT_140348</name>
</gene>
<dbReference type="AlphaFoldDB" id="A0A0C3D924"/>
<keyword evidence="2" id="KW-1185">Reference proteome</keyword>
<sequence>MPYIYTRAQAVVVWLGILNSNLTGLTRSRNGYDNWEFKQVWSGLFSDGPGVAVDSSMTGKLLEAMCNESYWSRLWIIQEICLARRVQICYGNNTVDWKDFIKAVSRSPLTNSKDNVPMKLHRQLSEKYKGGHKLTKLLENHQHALCKEPRDHVYGFVGLATDSDREASRHDIMKFGRLVQRQLGGPAIATTDGLTENIGMRMALLPPKRDSLHLSARLSGRIRFLGPTYNEIIADLKKTAAWKANINRHTQAQYLPAAMEESDMFLEVFRGDANWDEGDMALDDCIATDGNHVPDSSVERRLFLLSVPSSRVDSPGVIGLAPPDTQFGDYILQVQGVTHALVIRMCGRVLTIVGTAVLAENHDKGRLTRETYAEKGIRFGTAEFVYREADSVEMVLDVAVAYHLLL</sequence>
<evidence type="ECO:0000313" key="1">
    <source>
        <dbReference type="EMBL" id="KIN07834.1"/>
    </source>
</evidence>
<protein>
    <submittedName>
        <fullName evidence="1">Uncharacterized protein</fullName>
    </submittedName>
</protein>
<dbReference type="PANTHER" id="PTHR24148">
    <property type="entry name" value="ANKYRIN REPEAT DOMAIN-CONTAINING PROTEIN 39 HOMOLOG-RELATED"/>
    <property type="match status" value="1"/>
</dbReference>